<keyword evidence="1" id="KW-0732">Signal</keyword>
<accession>A0A9Q5D9F5</accession>
<dbReference type="RefSeq" id="WP_127038559.1">
    <property type="nucleotide sequence ID" value="NZ_JAABOK010000005.1"/>
</dbReference>
<reference evidence="2" key="1">
    <citation type="submission" date="2020-05" db="EMBL/GenBank/DDBJ databases">
        <title>Chitinophaga laudate sp. nov., isolated from a tropical peat swamp.</title>
        <authorList>
            <person name="Goh C.B.S."/>
            <person name="Lee M.S."/>
            <person name="Parimannan S."/>
            <person name="Pasbakhsh P."/>
            <person name="Yule C.M."/>
            <person name="Rajandas H."/>
            <person name="Loke S."/>
            <person name="Croft L."/>
            <person name="Tan J.B.L."/>
        </authorList>
    </citation>
    <scope>NUCLEOTIDE SEQUENCE</scope>
    <source>
        <strain evidence="2">Mgbs1</strain>
    </source>
</reference>
<organism evidence="2 3">
    <name type="scientific">Chitinophaga solisilvae</name>
    <dbReference type="NCBI Taxonomy" id="1233460"/>
    <lineage>
        <taxon>Bacteria</taxon>
        <taxon>Pseudomonadati</taxon>
        <taxon>Bacteroidota</taxon>
        <taxon>Chitinophagia</taxon>
        <taxon>Chitinophagales</taxon>
        <taxon>Chitinophagaceae</taxon>
        <taxon>Chitinophaga</taxon>
    </lineage>
</organism>
<protein>
    <submittedName>
        <fullName evidence="2">DUF4397 domain-containing protein</fullName>
    </submittedName>
</protein>
<comment type="caution">
    <text evidence="2">The sequence shown here is derived from an EMBL/GenBank/DDBJ whole genome shotgun (WGS) entry which is preliminary data.</text>
</comment>
<dbReference type="AlphaFoldDB" id="A0A9Q5D9F5"/>
<feature type="signal peptide" evidence="1">
    <location>
        <begin position="1"/>
        <end position="19"/>
    </location>
</feature>
<dbReference type="PROSITE" id="PS51257">
    <property type="entry name" value="PROKAR_LIPOPROTEIN"/>
    <property type="match status" value="1"/>
</dbReference>
<gene>
    <name evidence="2" type="ORF">ECE50_027090</name>
</gene>
<proteinExistence type="predicted"/>
<name>A0A9Q5D9F5_9BACT</name>
<evidence type="ECO:0000313" key="2">
    <source>
        <dbReference type="EMBL" id="NSL90519.1"/>
    </source>
</evidence>
<dbReference type="EMBL" id="RIAR02000001">
    <property type="protein sequence ID" value="NSL90519.1"/>
    <property type="molecule type" value="Genomic_DNA"/>
</dbReference>
<evidence type="ECO:0000256" key="1">
    <source>
        <dbReference type="SAM" id="SignalP"/>
    </source>
</evidence>
<dbReference type="Proteomes" id="UP000281028">
    <property type="component" value="Unassembled WGS sequence"/>
</dbReference>
<keyword evidence="3" id="KW-1185">Reference proteome</keyword>
<evidence type="ECO:0000313" key="3">
    <source>
        <dbReference type="Proteomes" id="UP000281028"/>
    </source>
</evidence>
<sequence>MNKHIINRIMLLCCCLVTACSKDVTPPDVITKSGIFFYNGSYALSKQVFDNMGNSRNWLLIDNQDTAYQTIPSEIPALPCFSRSNPEVYPASRGGWPILMPVATGTHTLLLTDTSGLVIDKSSLNITTDVQTAVFYGDYFGKYKSLVLTDTYVPLQGSAGIRLVNLSPSEHPVYITIDKVIPAVLPAATKYGDHTPFLQLPLSRQDTLNIKVYREGDESKEILGRAQLTAMPGHAYTLVMTGYRTDGPTSYNDPRSGKTVMIQPNFQITVLKNY</sequence>
<dbReference type="OrthoDB" id="661730at2"/>
<feature type="chain" id="PRO_5040359710" evidence="1">
    <location>
        <begin position="20"/>
        <end position="274"/>
    </location>
</feature>